<evidence type="ECO:0000256" key="6">
    <source>
        <dbReference type="HAMAP-Rule" id="MF_03035"/>
    </source>
</evidence>
<dbReference type="FunFam" id="2.60.120.1030:FF:000001">
    <property type="entry name" value="Protein CLP1 homolog 5"/>
    <property type="match status" value="1"/>
</dbReference>
<feature type="domain" description="Clp1 N-terminal" evidence="8">
    <location>
        <begin position="23"/>
        <end position="116"/>
    </location>
</feature>
<feature type="domain" description="Clp1 P-loop" evidence="9">
    <location>
        <begin position="141"/>
        <end position="314"/>
    </location>
</feature>
<evidence type="ECO:0000256" key="4">
    <source>
        <dbReference type="ARBA" id="ARBA00022840"/>
    </source>
</evidence>
<dbReference type="PANTHER" id="PTHR12755">
    <property type="entry name" value="CLEAVAGE/POLYADENYLATION FACTOR IA SUBUNIT CLP1P"/>
    <property type="match status" value="1"/>
</dbReference>
<protein>
    <recommendedName>
        <fullName evidence="6">Protein CLP1 homolog</fullName>
    </recommendedName>
</protein>
<keyword evidence="3 6" id="KW-0547">Nucleotide-binding</keyword>
<dbReference type="Gene3D" id="2.40.30.330">
    <property type="entry name" value="Pre-mRNA cleavage complex subunit Clp1, C-terminal domain"/>
    <property type="match status" value="1"/>
</dbReference>
<comment type="similarity">
    <text evidence="6">Belongs to the Clp1 family. Clp1 subfamily.</text>
</comment>
<feature type="binding site" evidence="6">
    <location>
        <position position="28"/>
    </location>
    <ligand>
        <name>ATP</name>
        <dbReference type="ChEBI" id="CHEBI:30616"/>
    </ligand>
</feature>
<keyword evidence="2 6" id="KW-0507">mRNA processing</keyword>
<dbReference type="Gene3D" id="2.60.120.1030">
    <property type="entry name" value="Clp1, DNA binding domain"/>
    <property type="match status" value="1"/>
</dbReference>
<sequence>MAFGAATKIPDDAPLPNGQRFCLSPETELRIEVPFNQSATIVLVSGSGEIFGAELATSKEYRFSGTNIAVFTWHGCTVDINDEGSQLDIVYTSDETDANVAFVNTHAQLEALRDEALAATTASLATERERNEEGPRVMVAGSSDCGKSTLVRTLTSYAVKLGRCPMLVDIDPSQNMLSVPGTIGAAPMKAASVDVSSHTSLDYSIACATSPLVYWYGSTDISTNPALYKALLDKLGANIDARMEGDVDAKADGFVLNTSGILEGASYKCLLHAIDALRINIILVIGDDRLYSMLTNHMKRRVAAISSSSSAAVVLPDTKGQLFGPRIIKLPRSGGAVPRNPSFRRSCRSLAIKQYFNGLTKTSDGGNAVSQFTPFLLELKFSDLIIKKLSGLSLTSSMLPVAAKQSTDPVQLHAVDIGPALKHAVLAVCHPHAWEQYERDGNASELYLSGVSGFVAVENVDIDKEILSLLCPSQGDLPTKILLQSDITWME</sequence>
<feature type="domain" description="Clp1 C-terminal" evidence="7">
    <location>
        <begin position="373"/>
        <end position="491"/>
    </location>
</feature>
<dbReference type="GO" id="GO:0005524">
    <property type="term" value="F:ATP binding"/>
    <property type="evidence" value="ECO:0007669"/>
    <property type="project" value="UniProtKB-UniRule"/>
</dbReference>
<keyword evidence="4 6" id="KW-0067">ATP-binding</keyword>
<dbReference type="PANTHER" id="PTHR12755:SF6">
    <property type="entry name" value="POLYRIBONUCLEOTIDE 5'-HYDROXYL-KINASE CLP1"/>
    <property type="match status" value="1"/>
</dbReference>
<evidence type="ECO:0000259" key="9">
    <source>
        <dbReference type="Pfam" id="PF16575"/>
    </source>
</evidence>
<evidence type="ECO:0000256" key="1">
    <source>
        <dbReference type="ARBA" id="ARBA00004123"/>
    </source>
</evidence>
<dbReference type="GO" id="GO:0051731">
    <property type="term" value="F:polynucleotide 5'-hydroxyl-kinase activity"/>
    <property type="evidence" value="ECO:0007669"/>
    <property type="project" value="InterPro"/>
</dbReference>
<accession>A0A6U0IA75</accession>
<dbReference type="GO" id="GO:0006388">
    <property type="term" value="P:tRNA splicing, via endonucleolytic cleavage and ligation"/>
    <property type="evidence" value="ECO:0007669"/>
    <property type="project" value="TreeGrafter"/>
</dbReference>
<comment type="function">
    <text evidence="6">Required for endonucleolytic cleavage during polyadenylation-dependent pre-mRNA 3'-end formation.</text>
</comment>
<dbReference type="AlphaFoldDB" id="A0A6U0IA75"/>
<dbReference type="EMBL" id="HBEJ01000466">
    <property type="protein sequence ID" value="CAD8359043.1"/>
    <property type="molecule type" value="Transcribed_RNA"/>
</dbReference>
<dbReference type="InterPro" id="IPR010655">
    <property type="entry name" value="Clp1_C"/>
</dbReference>
<dbReference type="InterPro" id="IPR028606">
    <property type="entry name" value="Clp1"/>
</dbReference>
<evidence type="ECO:0000256" key="5">
    <source>
        <dbReference type="ARBA" id="ARBA00023242"/>
    </source>
</evidence>
<evidence type="ECO:0000256" key="2">
    <source>
        <dbReference type="ARBA" id="ARBA00022664"/>
    </source>
</evidence>
<dbReference type="EMBL" id="HBEJ01000467">
    <property type="protein sequence ID" value="CAD8359045.1"/>
    <property type="molecule type" value="Transcribed_RNA"/>
</dbReference>
<dbReference type="InterPro" id="IPR032319">
    <property type="entry name" value="CLP1_P"/>
</dbReference>
<dbReference type="InterPro" id="IPR032324">
    <property type="entry name" value="Clp1_N"/>
</dbReference>
<keyword evidence="5 6" id="KW-0539">Nucleus</keyword>
<dbReference type="Gene3D" id="3.40.50.300">
    <property type="entry name" value="P-loop containing nucleotide triphosphate hydrolases"/>
    <property type="match status" value="1"/>
</dbReference>
<dbReference type="InterPro" id="IPR038238">
    <property type="entry name" value="Clp1_C_sf"/>
</dbReference>
<feature type="binding site" evidence="6">
    <location>
        <begin position="144"/>
        <end position="149"/>
    </location>
    <ligand>
        <name>ATP</name>
        <dbReference type="ChEBI" id="CHEBI:30616"/>
    </ligand>
</feature>
<evidence type="ECO:0000259" key="7">
    <source>
        <dbReference type="Pfam" id="PF06807"/>
    </source>
</evidence>
<dbReference type="Pfam" id="PF06807">
    <property type="entry name" value="Clp1"/>
    <property type="match status" value="1"/>
</dbReference>
<dbReference type="InterPro" id="IPR038239">
    <property type="entry name" value="Clp1_N_sf"/>
</dbReference>
<dbReference type="Pfam" id="PF16575">
    <property type="entry name" value="CLP1_P"/>
    <property type="match status" value="1"/>
</dbReference>
<evidence type="ECO:0000256" key="3">
    <source>
        <dbReference type="ARBA" id="ARBA00022741"/>
    </source>
</evidence>
<organism evidence="10">
    <name type="scientific">Minutocellus polymorphus</name>
    <dbReference type="NCBI Taxonomy" id="265543"/>
    <lineage>
        <taxon>Eukaryota</taxon>
        <taxon>Sar</taxon>
        <taxon>Stramenopiles</taxon>
        <taxon>Ochrophyta</taxon>
        <taxon>Bacillariophyta</taxon>
        <taxon>Mediophyceae</taxon>
        <taxon>Cymatosirophycidae</taxon>
        <taxon>Cymatosirales</taxon>
        <taxon>Cymatosiraceae</taxon>
        <taxon>Minutocellus</taxon>
    </lineage>
</organism>
<evidence type="ECO:0000259" key="8">
    <source>
        <dbReference type="Pfam" id="PF16573"/>
    </source>
</evidence>
<dbReference type="HAMAP" id="MF_03035">
    <property type="entry name" value="Clp1"/>
    <property type="match status" value="1"/>
</dbReference>
<evidence type="ECO:0000313" key="10">
    <source>
        <dbReference type="EMBL" id="CAD8359043.1"/>
    </source>
</evidence>
<dbReference type="InterPro" id="IPR027417">
    <property type="entry name" value="P-loop_NTPase"/>
</dbReference>
<evidence type="ECO:0000313" key="11">
    <source>
        <dbReference type="EMBL" id="CAD8359045.1"/>
    </source>
</evidence>
<dbReference type="InterPro" id="IPR045116">
    <property type="entry name" value="Clp1/Grc3"/>
</dbReference>
<dbReference type="SUPFAM" id="SSF52540">
    <property type="entry name" value="P-loop containing nucleoside triphosphate hydrolases"/>
    <property type="match status" value="1"/>
</dbReference>
<dbReference type="Pfam" id="PF16573">
    <property type="entry name" value="CLP1_N"/>
    <property type="match status" value="1"/>
</dbReference>
<gene>
    <name evidence="10" type="ORF">MPOL1434_LOCUS273</name>
    <name evidence="11" type="ORF">MPOL1434_LOCUS274</name>
</gene>
<dbReference type="GO" id="GO:0031124">
    <property type="term" value="P:mRNA 3'-end processing"/>
    <property type="evidence" value="ECO:0007669"/>
    <property type="project" value="UniProtKB-UniRule"/>
</dbReference>
<reference evidence="10" key="1">
    <citation type="submission" date="2021-01" db="EMBL/GenBank/DDBJ databases">
        <authorList>
            <person name="Corre E."/>
            <person name="Pelletier E."/>
            <person name="Niang G."/>
            <person name="Scheremetjew M."/>
            <person name="Finn R."/>
            <person name="Kale V."/>
            <person name="Holt S."/>
            <person name="Cochrane G."/>
            <person name="Meng A."/>
            <person name="Brown T."/>
            <person name="Cohen L."/>
        </authorList>
    </citation>
    <scope>NUCLEOTIDE SEQUENCE</scope>
    <source>
        <strain evidence="10">CCMP3303</strain>
    </source>
</reference>
<comment type="caution">
    <text evidence="6">Lacks conserved residue(s) required for the propagation of feature annotation.</text>
</comment>
<name>A0A6U0IA75_9STRA</name>
<proteinExistence type="inferred from homology"/>
<dbReference type="GO" id="GO:0005849">
    <property type="term" value="C:mRNA cleavage factor complex"/>
    <property type="evidence" value="ECO:0007669"/>
    <property type="project" value="InterPro"/>
</dbReference>
<comment type="subcellular location">
    <subcellularLocation>
        <location evidence="1 6">Nucleus</location>
    </subcellularLocation>
</comment>